<sequence length="327" mass="35547">MYLPPPTHTFTIPSVYDGIQLDCRLHVPRELSEPEDTRRGLICGAIVAHPYATLGGCYDDPVVNFVGCELLEAGYVVGTFNFRGAGESEGSTSWTARPELADYVSFYGFMLWYLQLLRTRLGSSDLGSEGGPANVRLILAGYSYGSMIASHLPALDVVADLFTNSADGSAACRIRQEAERISALSSDVQETQGRPPVSWEALNSKCISSAKICYLLISPLLPPINMFLTLFSKLSLNVGTHTAAQGRHIPCPKPTDQLGAHPTLAIYGSHDTFTSAPKLRQWSQELAQTPGSQFQSAEIGGAGHFWREPGAESEARASIKEWLRQIP</sequence>
<dbReference type="EMBL" id="JAOPJF010000046">
    <property type="protein sequence ID" value="KAK1142868.1"/>
    <property type="molecule type" value="Genomic_DNA"/>
</dbReference>
<gene>
    <name evidence="1" type="ORF">N8T08_007302</name>
</gene>
<accession>A0ACC3AY66</accession>
<evidence type="ECO:0000313" key="2">
    <source>
        <dbReference type="Proteomes" id="UP001177260"/>
    </source>
</evidence>
<evidence type="ECO:0000313" key="1">
    <source>
        <dbReference type="EMBL" id="KAK1142868.1"/>
    </source>
</evidence>
<reference evidence="1 2" key="1">
    <citation type="journal article" date="2023" name="ACS Omega">
        <title>Identification of the Neoaspergillic Acid Biosynthesis Gene Cluster by Establishing an In Vitro CRISPR-Ribonucleoprotein Genetic System in Aspergillus melleus.</title>
        <authorList>
            <person name="Yuan B."/>
            <person name="Grau M.F."/>
            <person name="Murata R.M."/>
            <person name="Torok T."/>
            <person name="Venkateswaran K."/>
            <person name="Stajich J.E."/>
            <person name="Wang C.C.C."/>
        </authorList>
    </citation>
    <scope>NUCLEOTIDE SEQUENCE [LARGE SCALE GENOMIC DNA]</scope>
    <source>
        <strain evidence="1 2">IMV 1140</strain>
    </source>
</reference>
<protein>
    <submittedName>
        <fullName evidence="1">Uncharacterized protein</fullName>
    </submittedName>
</protein>
<name>A0ACC3AY66_9EURO</name>
<keyword evidence="2" id="KW-1185">Reference proteome</keyword>
<comment type="caution">
    <text evidence="1">The sequence shown here is derived from an EMBL/GenBank/DDBJ whole genome shotgun (WGS) entry which is preliminary data.</text>
</comment>
<dbReference type="Proteomes" id="UP001177260">
    <property type="component" value="Unassembled WGS sequence"/>
</dbReference>
<proteinExistence type="predicted"/>
<organism evidence="1 2">
    <name type="scientific">Aspergillus melleus</name>
    <dbReference type="NCBI Taxonomy" id="138277"/>
    <lineage>
        <taxon>Eukaryota</taxon>
        <taxon>Fungi</taxon>
        <taxon>Dikarya</taxon>
        <taxon>Ascomycota</taxon>
        <taxon>Pezizomycotina</taxon>
        <taxon>Eurotiomycetes</taxon>
        <taxon>Eurotiomycetidae</taxon>
        <taxon>Eurotiales</taxon>
        <taxon>Aspergillaceae</taxon>
        <taxon>Aspergillus</taxon>
        <taxon>Aspergillus subgen. Circumdati</taxon>
    </lineage>
</organism>